<evidence type="ECO:0000313" key="4">
    <source>
        <dbReference type="Proteomes" id="UP001431783"/>
    </source>
</evidence>
<comment type="caution">
    <text evidence="3">The sequence shown here is derived from an EMBL/GenBank/DDBJ whole genome shotgun (WGS) entry which is preliminary data.</text>
</comment>
<accession>A0AAW1TWA5</accession>
<feature type="compositionally biased region" description="Basic and acidic residues" evidence="1">
    <location>
        <begin position="99"/>
        <end position="109"/>
    </location>
</feature>
<feature type="compositionally biased region" description="Polar residues" evidence="1">
    <location>
        <begin position="429"/>
        <end position="454"/>
    </location>
</feature>
<feature type="compositionally biased region" description="Low complexity" evidence="1">
    <location>
        <begin position="398"/>
        <end position="423"/>
    </location>
</feature>
<proteinExistence type="predicted"/>
<protein>
    <submittedName>
        <fullName evidence="3">Uncharacterized protein</fullName>
    </submittedName>
</protein>
<dbReference type="EMBL" id="JARQZJ010000034">
    <property type="protein sequence ID" value="KAK9875862.1"/>
    <property type="molecule type" value="Genomic_DNA"/>
</dbReference>
<keyword evidence="4" id="KW-1185">Reference proteome</keyword>
<sequence>MLLKTILFFLAVKTSVITEGSIRSASNVKPSSSKRGSAFNQGILKFQQLLDLPINETSNTHVTFINFDDKGGSEILNITDPNKSLPEILNITEEIKTSPEKADIPEKPKSIHVKSKCGGGNYTEKSQPENSPKLSEKKFIEDFENSNETSVETETLNKNLELKKINKNEEISKDNFNKTLEVEFVPPPDNEKNNITYDFKNVTKDSLETLDDYDEKKITKSARGRVVEIKSQTVEEIPLRSNHRNKASRQSKQQEDDDISQAIKRDILLGNLNPFFTNPSTSSIRNTNTLFFDDVITTPKSSSLITAMNPFILNSVALDNSSPSTFSRSKFSRLRTKSSKSFRKAAVETVPSLSVNEGQKFSKPFGDVGFSRSSHQTATVQNIPALLISQEDRKPKFSSKYRSGSRPSSSSAVSSVSFNISPSVHKSRTSNTRGRTKSTQSYNRPRTSSVTTLKASIPSRPALPPSKISPSSSNVVEVLKSVEYSLPEEVGKSLTKTGPSKFKRKAGFQIKQNLNIT</sequence>
<dbReference type="AlphaFoldDB" id="A0AAW1TWA5"/>
<name>A0AAW1TWA5_9CUCU</name>
<keyword evidence="2" id="KW-0732">Signal</keyword>
<dbReference type="Proteomes" id="UP001431783">
    <property type="component" value="Unassembled WGS sequence"/>
</dbReference>
<feature type="chain" id="PRO_5043340448" evidence="2">
    <location>
        <begin position="19"/>
        <end position="517"/>
    </location>
</feature>
<feature type="signal peptide" evidence="2">
    <location>
        <begin position="1"/>
        <end position="18"/>
    </location>
</feature>
<feature type="region of interest" description="Disordered" evidence="1">
    <location>
        <begin position="234"/>
        <end position="258"/>
    </location>
</feature>
<evidence type="ECO:0000256" key="1">
    <source>
        <dbReference type="SAM" id="MobiDB-lite"/>
    </source>
</evidence>
<feature type="region of interest" description="Disordered" evidence="1">
    <location>
        <begin position="99"/>
        <end position="135"/>
    </location>
</feature>
<reference evidence="3 4" key="1">
    <citation type="submission" date="2023-03" db="EMBL/GenBank/DDBJ databases">
        <title>Genome insight into feeding habits of ladybird beetles.</title>
        <authorList>
            <person name="Li H.-S."/>
            <person name="Huang Y.-H."/>
            <person name="Pang H."/>
        </authorList>
    </citation>
    <scope>NUCLEOTIDE SEQUENCE [LARGE SCALE GENOMIC DNA]</scope>
    <source>
        <strain evidence="3">SYSU_2023b</strain>
        <tissue evidence="3">Whole body</tissue>
    </source>
</reference>
<gene>
    <name evidence="3" type="ORF">WA026_009649</name>
</gene>
<feature type="region of interest" description="Disordered" evidence="1">
    <location>
        <begin position="394"/>
        <end position="474"/>
    </location>
</feature>
<feature type="compositionally biased region" description="Polar residues" evidence="1">
    <location>
        <begin position="123"/>
        <end position="133"/>
    </location>
</feature>
<evidence type="ECO:0000313" key="3">
    <source>
        <dbReference type="EMBL" id="KAK9875862.1"/>
    </source>
</evidence>
<evidence type="ECO:0000256" key="2">
    <source>
        <dbReference type="SAM" id="SignalP"/>
    </source>
</evidence>
<organism evidence="3 4">
    <name type="scientific">Henosepilachna vigintioctopunctata</name>
    <dbReference type="NCBI Taxonomy" id="420089"/>
    <lineage>
        <taxon>Eukaryota</taxon>
        <taxon>Metazoa</taxon>
        <taxon>Ecdysozoa</taxon>
        <taxon>Arthropoda</taxon>
        <taxon>Hexapoda</taxon>
        <taxon>Insecta</taxon>
        <taxon>Pterygota</taxon>
        <taxon>Neoptera</taxon>
        <taxon>Endopterygota</taxon>
        <taxon>Coleoptera</taxon>
        <taxon>Polyphaga</taxon>
        <taxon>Cucujiformia</taxon>
        <taxon>Coccinelloidea</taxon>
        <taxon>Coccinellidae</taxon>
        <taxon>Epilachninae</taxon>
        <taxon>Epilachnini</taxon>
        <taxon>Henosepilachna</taxon>
    </lineage>
</organism>